<dbReference type="PANTHER" id="PTHR43080:SF2">
    <property type="entry name" value="CBS DOMAIN-CONTAINING PROTEIN"/>
    <property type="match status" value="1"/>
</dbReference>
<name>A0A520KY93_9EURY</name>
<dbReference type="InterPro" id="IPR046342">
    <property type="entry name" value="CBS_dom_sf"/>
</dbReference>
<dbReference type="Proteomes" id="UP000320766">
    <property type="component" value="Unassembled WGS sequence"/>
</dbReference>
<sequence>MGVVVLETNIPVKEIMNRDVIGIDPDDTAEVAAQRMKHYDVGNLVVINNKKAIGIVTEEDLVRKLISKNLLPEKVKIGDIMTSPLITVSPNTSLTSAMRIMLKNNIRRLPIVEDRKLVGIITNKDILSVSPELNRILIDLIEINRDLEIKAPEENQKKPSSKVNVTDAVCFLKI</sequence>
<reference evidence="4 5" key="1">
    <citation type="journal article" date="2019" name="Nat. Microbiol.">
        <title>Wide diversity of methane and short-chain alkane metabolisms in uncultured archaea.</title>
        <authorList>
            <person name="Borrel G."/>
            <person name="Adam P.S."/>
            <person name="McKay L.J."/>
            <person name="Chen L.X."/>
            <person name="Sierra-Garcia I.N."/>
            <person name="Sieber C.M."/>
            <person name="Letourneur Q."/>
            <person name="Ghozlane A."/>
            <person name="Andersen G.L."/>
            <person name="Li W.J."/>
            <person name="Hallam S.J."/>
            <person name="Muyzer G."/>
            <person name="de Oliveira V.M."/>
            <person name="Inskeep W.P."/>
            <person name="Banfield J.F."/>
            <person name="Gribaldo S."/>
        </authorList>
    </citation>
    <scope>NUCLEOTIDE SEQUENCE [LARGE SCALE GENOMIC DNA]</scope>
    <source>
        <strain evidence="4">NM1b</strain>
    </source>
</reference>
<dbReference type="SMART" id="SM00116">
    <property type="entry name" value="CBS"/>
    <property type="match status" value="2"/>
</dbReference>
<evidence type="ECO:0000256" key="2">
    <source>
        <dbReference type="PROSITE-ProRule" id="PRU00703"/>
    </source>
</evidence>
<dbReference type="PANTHER" id="PTHR43080">
    <property type="entry name" value="CBS DOMAIN-CONTAINING PROTEIN CBSX3, MITOCHONDRIAL"/>
    <property type="match status" value="1"/>
</dbReference>
<evidence type="ECO:0000259" key="3">
    <source>
        <dbReference type="PROSITE" id="PS51371"/>
    </source>
</evidence>
<organism evidence="4 5">
    <name type="scientific">Candidatus Methanolliviera hydrocarbonicum</name>
    <dbReference type="NCBI Taxonomy" id="2491085"/>
    <lineage>
        <taxon>Archaea</taxon>
        <taxon>Methanobacteriati</taxon>
        <taxon>Methanobacteriota</taxon>
        <taxon>Candidatus Methanoliparia</taxon>
        <taxon>Candidatus Methanoliparales</taxon>
        <taxon>Candidatus Methanollivieraceae</taxon>
        <taxon>Candidatus Methanolliviera</taxon>
    </lineage>
</organism>
<gene>
    <name evidence="4" type="ORF">EF807_01685</name>
</gene>
<dbReference type="InterPro" id="IPR000644">
    <property type="entry name" value="CBS_dom"/>
</dbReference>
<dbReference type="InterPro" id="IPR051257">
    <property type="entry name" value="Diverse_CBS-Domain"/>
</dbReference>
<dbReference type="Pfam" id="PF00571">
    <property type="entry name" value="CBS"/>
    <property type="match status" value="2"/>
</dbReference>
<protein>
    <submittedName>
        <fullName evidence="4">CBS domain-containing protein</fullName>
    </submittedName>
</protein>
<feature type="domain" description="CBS" evidence="3">
    <location>
        <begin position="81"/>
        <end position="136"/>
    </location>
</feature>
<dbReference type="AlphaFoldDB" id="A0A520KY93"/>
<dbReference type="EMBL" id="RXIL01000030">
    <property type="protein sequence ID" value="RZN72268.1"/>
    <property type="molecule type" value="Genomic_DNA"/>
</dbReference>
<dbReference type="PROSITE" id="PS51371">
    <property type="entry name" value="CBS"/>
    <property type="match status" value="2"/>
</dbReference>
<evidence type="ECO:0000313" key="4">
    <source>
        <dbReference type="EMBL" id="RZN72268.1"/>
    </source>
</evidence>
<dbReference type="Gene3D" id="3.10.580.10">
    <property type="entry name" value="CBS-domain"/>
    <property type="match status" value="1"/>
</dbReference>
<dbReference type="SUPFAM" id="SSF54631">
    <property type="entry name" value="CBS-domain pair"/>
    <property type="match status" value="1"/>
</dbReference>
<proteinExistence type="predicted"/>
<comment type="caution">
    <text evidence="4">The sequence shown here is derived from an EMBL/GenBank/DDBJ whole genome shotgun (WGS) entry which is preliminary data.</text>
</comment>
<evidence type="ECO:0000313" key="5">
    <source>
        <dbReference type="Proteomes" id="UP000320766"/>
    </source>
</evidence>
<feature type="domain" description="CBS" evidence="3">
    <location>
        <begin position="16"/>
        <end position="73"/>
    </location>
</feature>
<accession>A0A520KY93</accession>
<evidence type="ECO:0000256" key="1">
    <source>
        <dbReference type="ARBA" id="ARBA00023122"/>
    </source>
</evidence>
<keyword evidence="1 2" id="KW-0129">CBS domain</keyword>